<comment type="caution">
    <text evidence="3">The sequence shown here is derived from an EMBL/GenBank/DDBJ whole genome shotgun (WGS) entry which is preliminary data.</text>
</comment>
<dbReference type="InterPro" id="IPR043129">
    <property type="entry name" value="ATPase_NBD"/>
</dbReference>
<dbReference type="CDD" id="cd24023">
    <property type="entry name" value="ASKHA_NBD_ParM_Alp7A-like"/>
    <property type="match status" value="1"/>
</dbReference>
<evidence type="ECO:0000259" key="2">
    <source>
        <dbReference type="Pfam" id="PF22128"/>
    </source>
</evidence>
<dbReference type="Pfam" id="PF17989">
    <property type="entry name" value="ALP_N"/>
    <property type="match status" value="1"/>
</dbReference>
<feature type="domain" description="Alp7A-like C-terminal" evidence="2">
    <location>
        <begin position="201"/>
        <end position="339"/>
    </location>
</feature>
<dbReference type="Proteomes" id="UP000623967">
    <property type="component" value="Unassembled WGS sequence"/>
</dbReference>
<feature type="domain" description="Actin-like protein N-terminal" evidence="1">
    <location>
        <begin position="9"/>
        <end position="177"/>
    </location>
</feature>
<gene>
    <name evidence="3" type="ORF">JK635_08075</name>
</gene>
<proteinExistence type="predicted"/>
<organism evidence="3 4">
    <name type="scientific">Neobacillus paridis</name>
    <dbReference type="NCBI Taxonomy" id="2803862"/>
    <lineage>
        <taxon>Bacteria</taxon>
        <taxon>Bacillati</taxon>
        <taxon>Bacillota</taxon>
        <taxon>Bacilli</taxon>
        <taxon>Bacillales</taxon>
        <taxon>Bacillaceae</taxon>
        <taxon>Neobacillus</taxon>
    </lineage>
</organism>
<accession>A0ABS1TNM1</accession>
<protein>
    <submittedName>
        <fullName evidence="3">ParM/StbA family protein</fullName>
    </submittedName>
</protein>
<keyword evidence="4" id="KW-1185">Reference proteome</keyword>
<reference evidence="3 4" key="1">
    <citation type="submission" date="2021-01" db="EMBL/GenBank/DDBJ databases">
        <title>Genome public.</title>
        <authorList>
            <person name="Liu C."/>
            <person name="Sun Q."/>
        </authorList>
    </citation>
    <scope>NUCLEOTIDE SEQUENCE [LARGE SCALE GENOMIC DNA]</scope>
    <source>
        <strain evidence="3 4">YIM B02564</strain>
    </source>
</reference>
<dbReference type="InterPro" id="IPR054368">
    <property type="entry name" value="Alp7A-like_C"/>
</dbReference>
<dbReference type="InterPro" id="IPR040607">
    <property type="entry name" value="ALP_N"/>
</dbReference>
<dbReference type="Pfam" id="PF22128">
    <property type="entry name" value="Alp7A_like_C"/>
    <property type="match status" value="1"/>
</dbReference>
<evidence type="ECO:0000259" key="1">
    <source>
        <dbReference type="Pfam" id="PF17989"/>
    </source>
</evidence>
<dbReference type="RefSeq" id="WP_202653446.1">
    <property type="nucleotide sequence ID" value="NZ_JAESWB010000134.1"/>
</dbReference>
<evidence type="ECO:0000313" key="3">
    <source>
        <dbReference type="EMBL" id="MBL4952168.1"/>
    </source>
</evidence>
<dbReference type="EMBL" id="JAESWB010000134">
    <property type="protein sequence ID" value="MBL4952168.1"/>
    <property type="molecule type" value="Genomic_DNA"/>
</dbReference>
<sequence>MNYKKVAGDIGNDGLKMYLGNQKNRLYIPNVIAAVEKRDIIDMEQDILSGLHVQVVSGALKKGKGSFAVGKLASGYKSNDELTPDSEKSESDQPIIVLLTGLAYDAATSFEPVNGTIEVTYDLSTGLPLNEVKRGKRKSFKEKLLNNYHEVTFLQTPELEGMKVRIRFEHVLVNTEGVAALVDLTTNDDGSLRNEELTKMDVLIQDIGGLSTDAAIIMKDGSVDNLHSEGIREGVSPYLDEINEAVEQEYKMTYFKSRKEIVDCLTHPDSEERGHIWIKGKRTSIQHIYKPILTRLAKEEYKLVNKLWGRVRSIRRAYLIGGGALILRPYIEKINQEQDELPLYFIDSDDSIWMIARAYFKLLEMYLEQKELTETK</sequence>
<name>A0ABS1TNM1_9BACI</name>
<dbReference type="SUPFAM" id="SSF53067">
    <property type="entry name" value="Actin-like ATPase domain"/>
    <property type="match status" value="2"/>
</dbReference>
<dbReference type="Gene3D" id="3.30.420.40">
    <property type="match status" value="2"/>
</dbReference>
<evidence type="ECO:0000313" key="4">
    <source>
        <dbReference type="Proteomes" id="UP000623967"/>
    </source>
</evidence>